<keyword evidence="2" id="KW-1185">Reference proteome</keyword>
<gene>
    <name evidence="1" type="ORF">IRJ41_006611</name>
</gene>
<feature type="non-terminal residue" evidence="1">
    <location>
        <position position="57"/>
    </location>
</feature>
<dbReference type="AlphaFoldDB" id="A0A9W8C0Y8"/>
<reference evidence="1" key="1">
    <citation type="submission" date="2021-02" db="EMBL/GenBank/DDBJ databases">
        <title>Comparative genomics reveals that relaxation of natural selection precedes convergent phenotypic evolution of cavefish.</title>
        <authorList>
            <person name="Peng Z."/>
        </authorList>
    </citation>
    <scope>NUCLEOTIDE SEQUENCE</scope>
    <source>
        <tissue evidence="1">Muscle</tissue>
    </source>
</reference>
<comment type="caution">
    <text evidence="1">The sequence shown here is derived from an EMBL/GenBank/DDBJ whole genome shotgun (WGS) entry which is preliminary data.</text>
</comment>
<evidence type="ECO:0000313" key="2">
    <source>
        <dbReference type="Proteomes" id="UP001059041"/>
    </source>
</evidence>
<dbReference type="EMBL" id="JAFHDT010000009">
    <property type="protein sequence ID" value="KAI7805391.1"/>
    <property type="molecule type" value="Genomic_DNA"/>
</dbReference>
<protein>
    <submittedName>
        <fullName evidence="1">Protocadherin-related 15a</fullName>
    </submittedName>
</protein>
<proteinExistence type="predicted"/>
<name>A0A9W8C0Y8_TRIRA</name>
<dbReference type="Proteomes" id="UP001059041">
    <property type="component" value="Linkage Group LG9"/>
</dbReference>
<evidence type="ECO:0000313" key="1">
    <source>
        <dbReference type="EMBL" id="KAI7805391.1"/>
    </source>
</evidence>
<sequence>PFGLSSSMVTIVAGGPDRDNLHSVREKKIKKIFITRMKKMNRPITEPRQPDRHQRLF</sequence>
<accession>A0A9W8C0Y8</accession>
<feature type="non-terminal residue" evidence="1">
    <location>
        <position position="1"/>
    </location>
</feature>
<organism evidence="1 2">
    <name type="scientific">Triplophysa rosa</name>
    <name type="common">Cave loach</name>
    <dbReference type="NCBI Taxonomy" id="992332"/>
    <lineage>
        <taxon>Eukaryota</taxon>
        <taxon>Metazoa</taxon>
        <taxon>Chordata</taxon>
        <taxon>Craniata</taxon>
        <taxon>Vertebrata</taxon>
        <taxon>Euteleostomi</taxon>
        <taxon>Actinopterygii</taxon>
        <taxon>Neopterygii</taxon>
        <taxon>Teleostei</taxon>
        <taxon>Ostariophysi</taxon>
        <taxon>Cypriniformes</taxon>
        <taxon>Nemacheilidae</taxon>
        <taxon>Triplophysa</taxon>
    </lineage>
</organism>